<evidence type="ECO:0000313" key="2">
    <source>
        <dbReference type="EMBL" id="SSA32756.1"/>
    </source>
</evidence>
<feature type="transmembrane region" description="Helical" evidence="1">
    <location>
        <begin position="72"/>
        <end position="94"/>
    </location>
</feature>
<evidence type="ECO:0000256" key="1">
    <source>
        <dbReference type="SAM" id="Phobius"/>
    </source>
</evidence>
<name>A0A2Y8ZMU4_9MICO</name>
<dbReference type="AlphaFoldDB" id="A0A2Y8ZMU4"/>
<dbReference type="EMBL" id="UESZ01000001">
    <property type="protein sequence ID" value="SSA32756.1"/>
    <property type="molecule type" value="Genomic_DNA"/>
</dbReference>
<gene>
    <name evidence="2" type="ORF">SAMN04489750_0020</name>
</gene>
<organism evidence="2 3">
    <name type="scientific">Branchiibius hedensis</name>
    <dbReference type="NCBI Taxonomy" id="672460"/>
    <lineage>
        <taxon>Bacteria</taxon>
        <taxon>Bacillati</taxon>
        <taxon>Actinomycetota</taxon>
        <taxon>Actinomycetes</taxon>
        <taxon>Micrococcales</taxon>
        <taxon>Dermacoccaceae</taxon>
        <taxon>Branchiibius</taxon>
    </lineage>
</organism>
<protein>
    <submittedName>
        <fullName evidence="2">Uncharacterized protein</fullName>
    </submittedName>
</protein>
<keyword evidence="1" id="KW-0812">Transmembrane</keyword>
<keyword evidence="1" id="KW-0472">Membrane</keyword>
<sequence>MQAAVLFVTAVTVGAVWELAVTVMCDMRGSGDILILAWQLGIIPAAVGLSFLIGLVPATTQWHSTGWIASRYLLLSFASLAFVLLLIVISGHPIPDIWSNGPETHLRW</sequence>
<dbReference type="RefSeq" id="WP_146202450.1">
    <property type="nucleotide sequence ID" value="NZ_QGDN01000001.1"/>
</dbReference>
<dbReference type="Proteomes" id="UP000250028">
    <property type="component" value="Unassembled WGS sequence"/>
</dbReference>
<feature type="transmembrane region" description="Helical" evidence="1">
    <location>
        <begin position="36"/>
        <end position="60"/>
    </location>
</feature>
<reference evidence="3" key="1">
    <citation type="submission" date="2016-10" db="EMBL/GenBank/DDBJ databases">
        <authorList>
            <person name="Varghese N."/>
            <person name="Submissions S."/>
        </authorList>
    </citation>
    <scope>NUCLEOTIDE SEQUENCE [LARGE SCALE GENOMIC DNA]</scope>
    <source>
        <strain evidence="3">DSM 22951</strain>
    </source>
</reference>
<keyword evidence="1" id="KW-1133">Transmembrane helix</keyword>
<proteinExistence type="predicted"/>
<keyword evidence="3" id="KW-1185">Reference proteome</keyword>
<accession>A0A2Y8ZMU4</accession>
<evidence type="ECO:0000313" key="3">
    <source>
        <dbReference type="Proteomes" id="UP000250028"/>
    </source>
</evidence>